<dbReference type="Pfam" id="PF00037">
    <property type="entry name" value="Fer4"/>
    <property type="match status" value="1"/>
</dbReference>
<dbReference type="Proteomes" id="UP000646659">
    <property type="component" value="Unassembled WGS sequence"/>
</dbReference>
<dbReference type="Gene3D" id="3.30.70.20">
    <property type="match status" value="1"/>
</dbReference>
<accession>A0A842YMY3</accession>
<gene>
    <name evidence="2" type="ORF">DNK57_02840</name>
</gene>
<dbReference type="NCBIfam" id="TIGR03287">
    <property type="entry name" value="methan_mark_16"/>
    <property type="match status" value="1"/>
</dbReference>
<sequence>MFRGFNLNRPVSEINERILEGDAAVFTADEIKDMVRDGDLPAADEVDVVTTATCGVMSGTAAVMHLKVSEPGSFRKAASVELNGIPAYPGPCPNENLGSVDLFIYGTGHSREDPEYGGGFLFRDLLMGSEVHVRVTSVEGRVVESTVTMDDIETARIVGTRMAFRNYTALVNPGEKPVKSIFNAFEMPENCGGLSFSGCGDLNPLENDPLMETVHQGTGVLLNGARAIVLGEGTRSSPLKPNLMISGDLHDMDPRYIGGFRTAAGPEIFNTVALPVPVTSERVLENLTVLNSDIKLPVADVRDRSRVITEITYEDVWGGEERPTHKPGMCTDCGVCIAARRCPTHAIDNGLDLDRCFGCGVCAWSCPSGAYEMDTGTVRIGEMSVPIICRQSDRLRARELALELKELIENGDFLMSR</sequence>
<comment type="caution">
    <text evidence="2">The sequence shown here is derived from an EMBL/GenBank/DDBJ whole genome shotgun (WGS) entry which is preliminary data.</text>
</comment>
<dbReference type="EMBL" id="QKOF01000005">
    <property type="protein sequence ID" value="MBE2899761.1"/>
    <property type="molecule type" value="Genomic_DNA"/>
</dbReference>
<evidence type="ECO:0000313" key="3">
    <source>
        <dbReference type="Proteomes" id="UP000646659"/>
    </source>
</evidence>
<dbReference type="InterPro" id="IPR017677">
    <property type="entry name" value="Methan_mark_16"/>
</dbReference>
<dbReference type="GO" id="GO:0016491">
    <property type="term" value="F:oxidoreductase activity"/>
    <property type="evidence" value="ECO:0007669"/>
    <property type="project" value="UniProtKB-ARBA"/>
</dbReference>
<organism evidence="2 3">
    <name type="scientific">Methanothermobacter thermautotrophicus</name>
    <name type="common">Methanobacterium thermoformicicum</name>
    <dbReference type="NCBI Taxonomy" id="145262"/>
    <lineage>
        <taxon>Archaea</taxon>
        <taxon>Methanobacteriati</taxon>
        <taxon>Methanobacteriota</taxon>
        <taxon>Methanomada group</taxon>
        <taxon>Methanobacteria</taxon>
        <taxon>Methanobacteriales</taxon>
        <taxon>Methanobacteriaceae</taxon>
        <taxon>Methanothermobacter</taxon>
    </lineage>
</organism>
<dbReference type="PROSITE" id="PS51379">
    <property type="entry name" value="4FE4S_FER_2"/>
    <property type="match status" value="2"/>
</dbReference>
<dbReference type="PROSITE" id="PS00198">
    <property type="entry name" value="4FE4S_FER_1"/>
    <property type="match status" value="1"/>
</dbReference>
<name>A0A842YMY3_METTF</name>
<dbReference type="Pfam" id="PF01837">
    <property type="entry name" value="HcyBio"/>
    <property type="match status" value="1"/>
</dbReference>
<evidence type="ECO:0000259" key="1">
    <source>
        <dbReference type="PROSITE" id="PS51379"/>
    </source>
</evidence>
<protein>
    <submittedName>
        <fullName evidence="2">Methanogenesis marker 16 metalloprotein</fullName>
    </submittedName>
</protein>
<proteinExistence type="predicted"/>
<dbReference type="OrthoDB" id="53379at2157"/>
<dbReference type="InterPro" id="IPR017900">
    <property type="entry name" value="4Fe4S_Fe_S_CS"/>
</dbReference>
<dbReference type="SUPFAM" id="SSF54862">
    <property type="entry name" value="4Fe-4S ferredoxins"/>
    <property type="match status" value="1"/>
</dbReference>
<dbReference type="AlphaFoldDB" id="A0A842YMY3"/>
<feature type="domain" description="4Fe-4S ferredoxin-type" evidence="1">
    <location>
        <begin position="321"/>
        <end position="346"/>
    </location>
</feature>
<reference evidence="2" key="1">
    <citation type="submission" date="2018-06" db="EMBL/GenBank/DDBJ databases">
        <title>Draft genome sequence of Methanothermobacter thermautotrophicus Strain WHS, a thermophilic, hydrogenotrophic methanogen isolated from Washburn Hot Springs in Yellowstone National Park, USA.</title>
        <authorList>
            <person name="Mckay L.J."/>
            <person name="Klingelsmith K."/>
            <person name="Inskeep W.P."/>
            <person name="Fields M.W."/>
        </authorList>
    </citation>
    <scope>NUCLEOTIDE SEQUENCE</scope>
    <source>
        <strain evidence="2">WHS</strain>
    </source>
</reference>
<dbReference type="InterPro" id="IPR017896">
    <property type="entry name" value="4Fe4S_Fe-S-bd"/>
</dbReference>
<evidence type="ECO:0000313" key="2">
    <source>
        <dbReference type="EMBL" id="MBE2899761.1"/>
    </source>
</evidence>
<dbReference type="InterPro" id="IPR002708">
    <property type="entry name" value="HcyBio"/>
</dbReference>
<feature type="domain" description="4Fe-4S ferredoxin-type" evidence="1">
    <location>
        <begin position="347"/>
        <end position="376"/>
    </location>
</feature>